<sequence length="151" mass="17183">MKQLDEFEVEFIEYTGLAMQADGLPKIAGRIFGLLIISDDLLSFSSIAETLQVSRGSVSTNTRLLESLGIARRVSLMGERQDYFRLPDNPYSSLIEGFAGRTRNYLRALDKTLNKAPEDSFAWKRLKNHKTFYETAQSNSELLIKELKEIL</sequence>
<keyword evidence="3" id="KW-0804">Transcription</keyword>
<evidence type="ECO:0000256" key="2">
    <source>
        <dbReference type="ARBA" id="ARBA00023125"/>
    </source>
</evidence>
<dbReference type="Proteomes" id="UP000253083">
    <property type="component" value="Unassembled WGS sequence"/>
</dbReference>
<dbReference type="PANTHER" id="PTHR38465:SF1">
    <property type="entry name" value="HTH-TYPE TRANSCRIPTIONAL REGULATOR MJ1563-RELATED"/>
    <property type="match status" value="1"/>
</dbReference>
<dbReference type="Gene3D" id="1.10.10.10">
    <property type="entry name" value="Winged helix-like DNA-binding domain superfamily/Winged helix DNA-binding domain"/>
    <property type="match status" value="1"/>
</dbReference>
<comment type="caution">
    <text evidence="4">The sequence shown here is derived from an EMBL/GenBank/DDBJ whole genome shotgun (WGS) entry which is preliminary data.</text>
</comment>
<dbReference type="InterPro" id="IPR036390">
    <property type="entry name" value="WH_DNA-bd_sf"/>
</dbReference>
<evidence type="ECO:0000313" key="4">
    <source>
        <dbReference type="EMBL" id="RBP50637.1"/>
    </source>
</evidence>
<accession>A0A395JLB6</accession>
<organism evidence="4 5">
    <name type="scientific">Arenicella xantha</name>
    <dbReference type="NCBI Taxonomy" id="644221"/>
    <lineage>
        <taxon>Bacteria</taxon>
        <taxon>Pseudomonadati</taxon>
        <taxon>Pseudomonadota</taxon>
        <taxon>Gammaproteobacteria</taxon>
        <taxon>Arenicellales</taxon>
        <taxon>Arenicellaceae</taxon>
        <taxon>Arenicella</taxon>
    </lineage>
</organism>
<dbReference type="InParanoid" id="A0A395JLB6"/>
<dbReference type="InterPro" id="IPR052362">
    <property type="entry name" value="HTH-GbsR_regulator"/>
</dbReference>
<proteinExistence type="predicted"/>
<dbReference type="InterPro" id="IPR036388">
    <property type="entry name" value="WH-like_DNA-bd_sf"/>
</dbReference>
<evidence type="ECO:0000313" key="5">
    <source>
        <dbReference type="Proteomes" id="UP000253083"/>
    </source>
</evidence>
<evidence type="ECO:0000256" key="3">
    <source>
        <dbReference type="ARBA" id="ARBA00023163"/>
    </source>
</evidence>
<protein>
    <submittedName>
        <fullName evidence="4">DNA-binding transcriptional regulator GbsR (MarR family)</fullName>
    </submittedName>
</protein>
<keyword evidence="2 4" id="KW-0238">DNA-binding</keyword>
<keyword evidence="5" id="KW-1185">Reference proteome</keyword>
<keyword evidence="1" id="KW-0805">Transcription regulation</keyword>
<evidence type="ECO:0000256" key="1">
    <source>
        <dbReference type="ARBA" id="ARBA00023015"/>
    </source>
</evidence>
<dbReference type="PANTHER" id="PTHR38465">
    <property type="entry name" value="HTH-TYPE TRANSCRIPTIONAL REGULATOR MJ1563-RELATED"/>
    <property type="match status" value="1"/>
</dbReference>
<gene>
    <name evidence="4" type="ORF">DFR28_10248</name>
</gene>
<dbReference type="EMBL" id="QNRT01000002">
    <property type="protein sequence ID" value="RBP50637.1"/>
    <property type="molecule type" value="Genomic_DNA"/>
</dbReference>
<dbReference type="AlphaFoldDB" id="A0A395JLB6"/>
<dbReference type="RefSeq" id="WP_113953482.1">
    <property type="nucleotide sequence ID" value="NZ_QNRT01000002.1"/>
</dbReference>
<dbReference type="SUPFAM" id="SSF46785">
    <property type="entry name" value="Winged helix' DNA-binding domain"/>
    <property type="match status" value="1"/>
</dbReference>
<name>A0A395JLB6_9GAMM</name>
<dbReference type="GO" id="GO:0003677">
    <property type="term" value="F:DNA binding"/>
    <property type="evidence" value="ECO:0007669"/>
    <property type="project" value="UniProtKB-KW"/>
</dbReference>
<dbReference type="OrthoDB" id="2733322at2"/>
<reference evidence="4 5" key="1">
    <citation type="submission" date="2018-06" db="EMBL/GenBank/DDBJ databases">
        <title>Genomic Encyclopedia of Type Strains, Phase IV (KMG-IV): sequencing the most valuable type-strain genomes for metagenomic binning, comparative biology and taxonomic classification.</title>
        <authorList>
            <person name="Goeker M."/>
        </authorList>
    </citation>
    <scope>NUCLEOTIDE SEQUENCE [LARGE SCALE GENOMIC DNA]</scope>
    <source>
        <strain evidence="4 5">DSM 24032</strain>
    </source>
</reference>